<dbReference type="KEGG" id="fox:FOXG_20286"/>
<dbReference type="VEuPathDB" id="FungiDB:FOXG_20286"/>
<dbReference type="Proteomes" id="UP000009097">
    <property type="component" value="Unassembled WGS sequence"/>
</dbReference>
<protein>
    <recommendedName>
        <fullName evidence="3">SnoaL-like domain-containing protein</fullName>
    </recommendedName>
</protein>
<dbReference type="OrthoDB" id="9983368at2759"/>
<proteinExistence type="predicted"/>
<dbReference type="SUPFAM" id="SSF54427">
    <property type="entry name" value="NTF2-like"/>
    <property type="match status" value="1"/>
</dbReference>
<dbReference type="InterPro" id="IPR032710">
    <property type="entry name" value="NTF2-like_dom_sf"/>
</dbReference>
<dbReference type="RefSeq" id="XP_018248009.1">
    <property type="nucleotide sequence ID" value="XM_018400557.1"/>
</dbReference>
<accession>A0A0J9VF93</accession>
<evidence type="ECO:0000313" key="1">
    <source>
        <dbReference type="EMBL" id="KNB09964.1"/>
    </source>
</evidence>
<dbReference type="AlphaFoldDB" id="A0A0J9VF93"/>
<evidence type="ECO:0000313" key="2">
    <source>
        <dbReference type="Proteomes" id="UP000009097"/>
    </source>
</evidence>
<dbReference type="GeneID" id="28960992"/>
<reference evidence="1" key="2">
    <citation type="journal article" date="2010" name="Nature">
        <title>Comparative genomics reveals mobile pathogenicity chromosomes in Fusarium.</title>
        <authorList>
            <person name="Ma L.J."/>
            <person name="van der Does H.C."/>
            <person name="Borkovich K.A."/>
            <person name="Coleman J.J."/>
            <person name="Daboussi M.J."/>
            <person name="Di Pietro A."/>
            <person name="Dufresne M."/>
            <person name="Freitag M."/>
            <person name="Grabherr M."/>
            <person name="Henrissat B."/>
            <person name="Houterman P.M."/>
            <person name="Kang S."/>
            <person name="Shim W.B."/>
            <person name="Woloshuk C."/>
            <person name="Xie X."/>
            <person name="Xu J.R."/>
            <person name="Antoniw J."/>
            <person name="Baker S.E."/>
            <person name="Bluhm B.H."/>
            <person name="Breakspear A."/>
            <person name="Brown D.W."/>
            <person name="Butchko R.A."/>
            <person name="Chapman S."/>
            <person name="Coulson R."/>
            <person name="Coutinho P.M."/>
            <person name="Danchin E.G."/>
            <person name="Diener A."/>
            <person name="Gale L.R."/>
            <person name="Gardiner D.M."/>
            <person name="Goff S."/>
            <person name="Hammond-Kosack K.E."/>
            <person name="Hilburn K."/>
            <person name="Hua-Van A."/>
            <person name="Jonkers W."/>
            <person name="Kazan K."/>
            <person name="Kodira C.D."/>
            <person name="Koehrsen M."/>
            <person name="Kumar L."/>
            <person name="Lee Y.H."/>
            <person name="Li L."/>
            <person name="Manners J.M."/>
            <person name="Miranda-Saavedra D."/>
            <person name="Mukherjee M."/>
            <person name="Park G."/>
            <person name="Park J."/>
            <person name="Park S.Y."/>
            <person name="Proctor R.H."/>
            <person name="Regev A."/>
            <person name="Ruiz-Roldan M.C."/>
            <person name="Sain D."/>
            <person name="Sakthikumar S."/>
            <person name="Sykes S."/>
            <person name="Schwartz D.C."/>
            <person name="Turgeon B.G."/>
            <person name="Wapinski I."/>
            <person name="Yoder O."/>
            <person name="Young S."/>
            <person name="Zeng Q."/>
            <person name="Zhou S."/>
            <person name="Galagan J."/>
            <person name="Cuomo C.A."/>
            <person name="Kistler H.C."/>
            <person name="Rep M."/>
        </authorList>
    </citation>
    <scope>NUCLEOTIDE SEQUENCE [LARGE SCALE GENOMIC DNA]</scope>
    <source>
        <strain evidence="1">4287</strain>
    </source>
</reference>
<gene>
    <name evidence="1" type="ORF">FOXG_20286</name>
</gene>
<organism evidence="1 2">
    <name type="scientific">Fusarium oxysporum f. sp. lycopersici (strain 4287 / CBS 123668 / FGSC 9935 / NRRL 34936)</name>
    <name type="common">Fusarium vascular wilt of tomato</name>
    <dbReference type="NCBI Taxonomy" id="426428"/>
    <lineage>
        <taxon>Eukaryota</taxon>
        <taxon>Fungi</taxon>
        <taxon>Dikarya</taxon>
        <taxon>Ascomycota</taxon>
        <taxon>Pezizomycotina</taxon>
        <taxon>Sordariomycetes</taxon>
        <taxon>Hypocreomycetidae</taxon>
        <taxon>Hypocreales</taxon>
        <taxon>Nectriaceae</taxon>
        <taxon>Fusarium</taxon>
        <taxon>Fusarium oxysporum species complex</taxon>
    </lineage>
</organism>
<evidence type="ECO:0008006" key="3">
    <source>
        <dbReference type="Google" id="ProtNLM"/>
    </source>
</evidence>
<reference evidence="1" key="1">
    <citation type="submission" date="2007-04" db="EMBL/GenBank/DDBJ databases">
        <authorList>
            <consortium name="The Broad Institute Genome Sequencing Platform"/>
            <person name="Birren B."/>
            <person name="Lander E."/>
            <person name="Galagan J."/>
            <person name="Nusbaum C."/>
            <person name="Devon K."/>
            <person name="Ma L.-J."/>
            <person name="Jaffe D."/>
            <person name="Butler J."/>
            <person name="Alvarez P."/>
            <person name="Gnerre S."/>
            <person name="Grabherr M."/>
            <person name="Kleber M."/>
            <person name="Mauceli E."/>
            <person name="Brockman W."/>
            <person name="MacCallum I.A."/>
            <person name="Young S."/>
            <person name="LaButti K."/>
            <person name="DeCaprio D."/>
            <person name="Crawford M."/>
            <person name="Koehrsen M."/>
            <person name="Engels R."/>
            <person name="Montgomery P."/>
            <person name="Pearson M."/>
            <person name="Howarth C."/>
            <person name="Larson L."/>
            <person name="White J."/>
            <person name="O'Leary S."/>
            <person name="Kodira C."/>
            <person name="Zeng Q."/>
            <person name="Yandava C."/>
            <person name="Alvarado L."/>
            <person name="Kistler C."/>
            <person name="Shim W.-B."/>
            <person name="Kang S."/>
            <person name="Woloshuk C."/>
        </authorList>
    </citation>
    <scope>NUCLEOTIDE SEQUENCE</scope>
    <source>
        <strain evidence="1">4287</strain>
    </source>
</reference>
<sequence length="144" mass="16321">MSSDLQLSKEEAVAWLVENNAYSAKMDVDAWLDKFYTADATVQYANSPACSVMDAREMFKAIWAKFDGLEHDVIHVDYVSPCIYHRCDVRYLVKGDDPKTQKIKVPALATMLMKRDEDGNLKSYKMEVFIDPSPVFARISGKGL</sequence>
<name>A0A0J9VF93_FUSO4</name>
<dbReference type="EMBL" id="DS231708">
    <property type="protein sequence ID" value="KNB09964.1"/>
    <property type="molecule type" value="Genomic_DNA"/>
</dbReference>